<name>A0A5J4PML6_9ZZZZ</name>
<sequence>TPELLNENTYSLHNYDEFKTVTDDYKALLLDALKLNYLLPQEMRDAYDQLVLFPIHACANLYEMYYAVAMNKDLAKKNDPAANGWADKAKEFYVRDSLLTIHYNKEIAGGKWNHIMDQTHIGYTYWQQPPRNVMPKTETVLQTQTTPLSPIFVENDGYVSIEAAHYARATNGTNTSWIVIPDLSKTLSGVTTTPVTVTPDNDTYLEYEIELSSTGEVKVEVLISPTLNFNANRGLRYAVSFDGDEEQIVNINKEYNQRQMERWQANSINSTVTTHTVPASGKHTLRFRALDPGIVLQKILIDTGGLKPSYLGASESKTKK</sequence>
<dbReference type="Gene3D" id="2.60.120.1620">
    <property type="match status" value="1"/>
</dbReference>
<dbReference type="EMBL" id="SNRY01007285">
    <property type="protein sequence ID" value="KAA6310727.1"/>
    <property type="molecule type" value="Genomic_DNA"/>
</dbReference>
<dbReference type="InterPro" id="IPR041437">
    <property type="entry name" value="GH115_C"/>
</dbReference>
<dbReference type="PANTHER" id="PTHR37842">
    <property type="match status" value="1"/>
</dbReference>
<evidence type="ECO:0000313" key="2">
    <source>
        <dbReference type="EMBL" id="KAA6310727.1"/>
    </source>
</evidence>
<feature type="non-terminal residue" evidence="2">
    <location>
        <position position="1"/>
    </location>
</feature>
<evidence type="ECO:0000259" key="1">
    <source>
        <dbReference type="Pfam" id="PF17829"/>
    </source>
</evidence>
<protein>
    <recommendedName>
        <fullName evidence="1">Gylcosyl hydrolase 115 C-terminal domain-containing protein</fullName>
    </recommendedName>
</protein>
<comment type="caution">
    <text evidence="2">The sequence shown here is derived from an EMBL/GenBank/DDBJ whole genome shotgun (WGS) entry which is preliminary data.</text>
</comment>
<dbReference type="Pfam" id="PF17829">
    <property type="entry name" value="GH115_C"/>
    <property type="match status" value="1"/>
</dbReference>
<feature type="domain" description="Gylcosyl hydrolase 115 C-terminal" evidence="1">
    <location>
        <begin position="152"/>
        <end position="315"/>
    </location>
</feature>
<dbReference type="PANTHER" id="PTHR37842:SF2">
    <property type="entry name" value="GYLCOSYL HYDROLASE 115 C-TERMINAL DOMAIN-CONTAINING PROTEIN"/>
    <property type="match status" value="1"/>
</dbReference>
<organism evidence="2">
    <name type="scientific">termite gut metagenome</name>
    <dbReference type="NCBI Taxonomy" id="433724"/>
    <lineage>
        <taxon>unclassified sequences</taxon>
        <taxon>metagenomes</taxon>
        <taxon>organismal metagenomes</taxon>
    </lineage>
</organism>
<gene>
    <name evidence="2" type="ORF">EZS27_038019</name>
</gene>
<proteinExistence type="predicted"/>
<dbReference type="Gene3D" id="1.20.58.2150">
    <property type="match status" value="1"/>
</dbReference>
<dbReference type="AlphaFoldDB" id="A0A5J4PML6"/>
<reference evidence="2" key="1">
    <citation type="submission" date="2019-03" db="EMBL/GenBank/DDBJ databases">
        <title>Single cell metagenomics reveals metabolic interactions within the superorganism composed of flagellate Streblomastix strix and complex community of Bacteroidetes bacteria on its surface.</title>
        <authorList>
            <person name="Treitli S.C."/>
            <person name="Kolisko M."/>
            <person name="Husnik F."/>
            <person name="Keeling P."/>
            <person name="Hampl V."/>
        </authorList>
    </citation>
    <scope>NUCLEOTIDE SEQUENCE</scope>
    <source>
        <strain evidence="2">STM</strain>
    </source>
</reference>
<accession>A0A5J4PML6</accession>